<sequence>MTDGEVGVGMLDVHQDRVETAREVEDRLLRAARILGDPSKVYANPDCGLRTRSLDVAWAKLGALVEGARRARKALS</sequence>
<dbReference type="GO" id="GO:0008270">
    <property type="term" value="F:zinc ion binding"/>
    <property type="evidence" value="ECO:0007669"/>
    <property type="project" value="InterPro"/>
</dbReference>
<dbReference type="EMBL" id="AUZZ01004770">
    <property type="protein sequence ID" value="EQD52053.1"/>
    <property type="molecule type" value="Genomic_DNA"/>
</dbReference>
<keyword evidence="2" id="KW-0489">Methyltransferase</keyword>
<dbReference type="GO" id="GO:0032259">
    <property type="term" value="P:methylation"/>
    <property type="evidence" value="ECO:0007669"/>
    <property type="project" value="UniProtKB-KW"/>
</dbReference>
<evidence type="ECO:0000313" key="2">
    <source>
        <dbReference type="EMBL" id="EQD52053.1"/>
    </source>
</evidence>
<feature type="domain" description="Cobalamin-independent methionine synthase MetE C-terminal/archaeal" evidence="1">
    <location>
        <begin position="4"/>
        <end position="69"/>
    </location>
</feature>
<dbReference type="InterPro" id="IPR038071">
    <property type="entry name" value="UROD/MetE-like_sf"/>
</dbReference>
<comment type="caution">
    <text evidence="2">The sequence shown here is derived from an EMBL/GenBank/DDBJ whole genome shotgun (WGS) entry which is preliminary data.</text>
</comment>
<reference evidence="2" key="2">
    <citation type="journal article" date="2014" name="ISME J.">
        <title>Microbial stratification in low pH oxic and suboxic macroscopic growths along an acid mine drainage.</title>
        <authorList>
            <person name="Mendez-Garcia C."/>
            <person name="Mesa V."/>
            <person name="Sprenger R.R."/>
            <person name="Richter M."/>
            <person name="Diez M.S."/>
            <person name="Solano J."/>
            <person name="Bargiela R."/>
            <person name="Golyshina O.V."/>
            <person name="Manteca A."/>
            <person name="Ramos J.L."/>
            <person name="Gallego J.R."/>
            <person name="Llorente I."/>
            <person name="Martins Dos Santos V.A."/>
            <person name="Jensen O.N."/>
            <person name="Pelaez A.I."/>
            <person name="Sanchez J."/>
            <person name="Ferrer M."/>
        </authorList>
    </citation>
    <scope>NUCLEOTIDE SEQUENCE</scope>
</reference>
<evidence type="ECO:0000259" key="1">
    <source>
        <dbReference type="Pfam" id="PF01717"/>
    </source>
</evidence>
<dbReference type="AlphaFoldDB" id="T1A564"/>
<dbReference type="InterPro" id="IPR002629">
    <property type="entry name" value="Met_Synth_C/arc"/>
</dbReference>
<protein>
    <submittedName>
        <fullName evidence="2">Methionine synthase</fullName>
        <ecNumber evidence="2">2.1.1.14</ecNumber>
    </submittedName>
</protein>
<accession>T1A564</accession>
<reference evidence="2" key="1">
    <citation type="submission" date="2013-08" db="EMBL/GenBank/DDBJ databases">
        <authorList>
            <person name="Mendez C."/>
            <person name="Richter M."/>
            <person name="Ferrer M."/>
            <person name="Sanchez J."/>
        </authorList>
    </citation>
    <scope>NUCLEOTIDE SEQUENCE</scope>
</reference>
<proteinExistence type="predicted"/>
<dbReference type="EC" id="2.1.1.14" evidence="2"/>
<dbReference type="GO" id="GO:0003871">
    <property type="term" value="F:5-methyltetrahydropteroyltriglutamate-homocysteine S-methyltransferase activity"/>
    <property type="evidence" value="ECO:0007669"/>
    <property type="project" value="UniProtKB-EC"/>
</dbReference>
<dbReference type="SUPFAM" id="SSF51726">
    <property type="entry name" value="UROD/MetE-like"/>
    <property type="match status" value="1"/>
</dbReference>
<organism evidence="2">
    <name type="scientific">mine drainage metagenome</name>
    <dbReference type="NCBI Taxonomy" id="410659"/>
    <lineage>
        <taxon>unclassified sequences</taxon>
        <taxon>metagenomes</taxon>
        <taxon>ecological metagenomes</taxon>
    </lineage>
</organism>
<dbReference type="GO" id="GO:0009086">
    <property type="term" value="P:methionine biosynthetic process"/>
    <property type="evidence" value="ECO:0007669"/>
    <property type="project" value="InterPro"/>
</dbReference>
<gene>
    <name evidence="2" type="ORF">B2A_06716</name>
</gene>
<dbReference type="Gene3D" id="3.20.20.210">
    <property type="match status" value="1"/>
</dbReference>
<keyword evidence="2" id="KW-0808">Transferase</keyword>
<dbReference type="Pfam" id="PF01717">
    <property type="entry name" value="Meth_synt_2"/>
    <property type="match status" value="1"/>
</dbReference>
<name>T1A564_9ZZZZ</name>